<protein>
    <submittedName>
        <fullName evidence="3">Uncharacterized protein</fullName>
    </submittedName>
</protein>
<reference evidence="4" key="1">
    <citation type="submission" date="2016-11" db="EMBL/GenBank/DDBJ databases">
        <authorList>
            <person name="Varghese N."/>
            <person name="Submissions S."/>
        </authorList>
    </citation>
    <scope>NUCLEOTIDE SEQUENCE [LARGE SCALE GENOMIC DNA]</scope>
    <source>
        <strain evidence="4">DSM 6637</strain>
    </source>
</reference>
<name>A0A1M7IDX6_9RHOB</name>
<dbReference type="Proteomes" id="UP000184444">
    <property type="component" value="Unassembled WGS sequence"/>
</dbReference>
<keyword evidence="2" id="KW-1133">Transmembrane helix</keyword>
<evidence type="ECO:0000256" key="1">
    <source>
        <dbReference type="SAM" id="Coils"/>
    </source>
</evidence>
<keyword evidence="4" id="KW-1185">Reference proteome</keyword>
<proteinExistence type="predicted"/>
<evidence type="ECO:0000256" key="2">
    <source>
        <dbReference type="SAM" id="Phobius"/>
    </source>
</evidence>
<organism evidence="3 4">
    <name type="scientific">Paracoccus solventivorans</name>
    <dbReference type="NCBI Taxonomy" id="53463"/>
    <lineage>
        <taxon>Bacteria</taxon>
        <taxon>Pseudomonadati</taxon>
        <taxon>Pseudomonadota</taxon>
        <taxon>Alphaproteobacteria</taxon>
        <taxon>Rhodobacterales</taxon>
        <taxon>Paracoccaceae</taxon>
        <taxon>Paracoccus</taxon>
    </lineage>
</organism>
<keyword evidence="1" id="KW-0175">Coiled coil</keyword>
<gene>
    <name evidence="3" type="ORF">SAMN05444389_10875</name>
</gene>
<keyword evidence="2" id="KW-0812">Transmembrane</keyword>
<sequence>MDQTELMIAIAGGLFAAFLLGWLAGWLALRAGDSGADREVPPPPTGLADMEARIATAEDAATRAEDDLRVAQIEIEELRNYIERKLAQTPGQS</sequence>
<evidence type="ECO:0000313" key="3">
    <source>
        <dbReference type="EMBL" id="SHM38798.1"/>
    </source>
</evidence>
<feature type="transmembrane region" description="Helical" evidence="2">
    <location>
        <begin position="6"/>
        <end position="29"/>
    </location>
</feature>
<dbReference type="RefSeq" id="WP_073067424.1">
    <property type="nucleotide sequence ID" value="NZ_FRCK01000008.1"/>
</dbReference>
<feature type="coiled-coil region" evidence="1">
    <location>
        <begin position="47"/>
        <end position="88"/>
    </location>
</feature>
<accession>A0A1M7IDX6</accession>
<dbReference type="EMBL" id="FRCK01000008">
    <property type="protein sequence ID" value="SHM38798.1"/>
    <property type="molecule type" value="Genomic_DNA"/>
</dbReference>
<keyword evidence="2" id="KW-0472">Membrane</keyword>
<dbReference type="AlphaFoldDB" id="A0A1M7IDX6"/>
<dbReference type="STRING" id="53463.SAMN05444389_10875"/>
<evidence type="ECO:0000313" key="4">
    <source>
        <dbReference type="Proteomes" id="UP000184444"/>
    </source>
</evidence>